<reference evidence="1 2" key="1">
    <citation type="submission" date="2020-11" db="EMBL/GenBank/DDBJ databases">
        <authorList>
            <person name="Kim M.K."/>
        </authorList>
    </citation>
    <scope>NUCLEOTIDE SEQUENCE [LARGE SCALE GENOMIC DNA]</scope>
    <source>
        <strain evidence="1 2">BT439</strain>
    </source>
</reference>
<dbReference type="Pfam" id="PF11964">
    <property type="entry name" value="SpoIIAA-like"/>
    <property type="match status" value="1"/>
</dbReference>
<gene>
    <name evidence="1" type="ORF">I2I01_13545</name>
</gene>
<accession>A0A931FM29</accession>
<dbReference type="Proteomes" id="UP000645610">
    <property type="component" value="Unassembled WGS sequence"/>
</dbReference>
<evidence type="ECO:0000313" key="1">
    <source>
        <dbReference type="EMBL" id="MBF9142666.1"/>
    </source>
</evidence>
<dbReference type="RefSeq" id="WP_196287016.1">
    <property type="nucleotide sequence ID" value="NZ_JADQDP010000003.1"/>
</dbReference>
<protein>
    <submittedName>
        <fullName evidence="1">STAS/SEC14 domain-containing protein</fullName>
    </submittedName>
</protein>
<proteinExistence type="predicted"/>
<dbReference type="EMBL" id="JADQDP010000003">
    <property type="protein sequence ID" value="MBF9142666.1"/>
    <property type="molecule type" value="Genomic_DNA"/>
</dbReference>
<dbReference type="InterPro" id="IPR021866">
    <property type="entry name" value="SpoIIAA-like"/>
</dbReference>
<sequence length="139" mass="15899">MAAATRTLYFENSHGRIWEEPAGYVRLEYKAGPRETVQFRALLTHAAQAMSRHRWNGMLVDQRNMAPFSTTEQDWMTSKWLPRAVNEHGYRRGAVLVAHNVFARLAMNQFVMASRGLSHTYRTFEDEAEALAWLTGPGA</sequence>
<name>A0A931FM29_9BACT</name>
<dbReference type="AlphaFoldDB" id="A0A931FM29"/>
<evidence type="ECO:0000313" key="2">
    <source>
        <dbReference type="Proteomes" id="UP000645610"/>
    </source>
</evidence>
<organism evidence="1 2">
    <name type="scientific">Hymenobacter properus</name>
    <dbReference type="NCBI Taxonomy" id="2791026"/>
    <lineage>
        <taxon>Bacteria</taxon>
        <taxon>Pseudomonadati</taxon>
        <taxon>Bacteroidota</taxon>
        <taxon>Cytophagia</taxon>
        <taxon>Cytophagales</taxon>
        <taxon>Hymenobacteraceae</taxon>
        <taxon>Hymenobacter</taxon>
    </lineage>
</organism>
<keyword evidence="2" id="KW-1185">Reference proteome</keyword>
<comment type="caution">
    <text evidence="1">The sequence shown here is derived from an EMBL/GenBank/DDBJ whole genome shotgun (WGS) entry which is preliminary data.</text>
</comment>